<dbReference type="EMBL" id="MCGO01000076">
    <property type="protein sequence ID" value="ORY31564.1"/>
    <property type="molecule type" value="Genomic_DNA"/>
</dbReference>
<name>A0A1Y2B9W7_9FUNG</name>
<protein>
    <recommendedName>
        <fullName evidence="1">DAGKc domain-containing protein</fullName>
    </recommendedName>
</protein>
<dbReference type="Proteomes" id="UP000193642">
    <property type="component" value="Unassembled WGS sequence"/>
</dbReference>
<dbReference type="PANTHER" id="PTHR12358:SF106">
    <property type="entry name" value="LIPID KINASE YEGS"/>
    <property type="match status" value="1"/>
</dbReference>
<dbReference type="STRING" id="329046.A0A1Y2B9W7"/>
<accession>A0A1Y2B9W7</accession>
<comment type="caution">
    <text evidence="2">The sequence shown here is derived from an EMBL/GenBank/DDBJ whole genome shotgun (WGS) entry which is preliminary data.</text>
</comment>
<dbReference type="AlphaFoldDB" id="A0A1Y2B9W7"/>
<dbReference type="Gene3D" id="3.40.50.10330">
    <property type="entry name" value="Probable inorganic polyphosphate/atp-NAD kinase, domain 1"/>
    <property type="match status" value="1"/>
</dbReference>
<dbReference type="SUPFAM" id="SSF111331">
    <property type="entry name" value="NAD kinase/diacylglycerol kinase-like"/>
    <property type="match status" value="1"/>
</dbReference>
<dbReference type="InterPro" id="IPR050187">
    <property type="entry name" value="Lipid_Phosphate_FormReg"/>
</dbReference>
<dbReference type="GO" id="GO:0005886">
    <property type="term" value="C:plasma membrane"/>
    <property type="evidence" value="ECO:0007669"/>
    <property type="project" value="TreeGrafter"/>
</dbReference>
<dbReference type="PANTHER" id="PTHR12358">
    <property type="entry name" value="SPHINGOSINE KINASE"/>
    <property type="match status" value="1"/>
</dbReference>
<dbReference type="InterPro" id="IPR001206">
    <property type="entry name" value="Diacylglycerol_kinase_cat_dom"/>
</dbReference>
<dbReference type="PROSITE" id="PS50146">
    <property type="entry name" value="DAGK"/>
    <property type="match status" value="1"/>
</dbReference>
<feature type="domain" description="DAGKc" evidence="1">
    <location>
        <begin position="2"/>
        <end position="138"/>
    </location>
</feature>
<sequence length="231" mass="24337">MSAKPRLTAILNPQSGKGASLQVWNQIAASASSTFETTLAQTERPRHATQLAIDAISNGSTLILVVGGDGTLSEVVNGYIAANGKDKGVTLAIIHTGTGGDFAKSAGIPRNPLDAWNLVLKETRNGKFLERLKVLRDSVISDGLFNTMTLRDPSTSEFVMYADSGLKHGDFHEKCPEKSEVGMAVNVVAEPVEVGGDGIGEEVWVEADGEVVGVLPAEFTVLPGAVRLIVP</sequence>
<dbReference type="InterPro" id="IPR016064">
    <property type="entry name" value="NAD/diacylglycerol_kinase_sf"/>
</dbReference>
<evidence type="ECO:0000313" key="3">
    <source>
        <dbReference type="Proteomes" id="UP000193642"/>
    </source>
</evidence>
<dbReference type="SMART" id="SM00046">
    <property type="entry name" value="DAGKc"/>
    <property type="match status" value="1"/>
</dbReference>
<evidence type="ECO:0000313" key="2">
    <source>
        <dbReference type="EMBL" id="ORY31564.1"/>
    </source>
</evidence>
<dbReference type="GO" id="GO:0016301">
    <property type="term" value="F:kinase activity"/>
    <property type="evidence" value="ECO:0007669"/>
    <property type="project" value="InterPro"/>
</dbReference>
<proteinExistence type="predicted"/>
<dbReference type="OrthoDB" id="336240at2759"/>
<organism evidence="2 3">
    <name type="scientific">Rhizoclosmatium globosum</name>
    <dbReference type="NCBI Taxonomy" id="329046"/>
    <lineage>
        <taxon>Eukaryota</taxon>
        <taxon>Fungi</taxon>
        <taxon>Fungi incertae sedis</taxon>
        <taxon>Chytridiomycota</taxon>
        <taxon>Chytridiomycota incertae sedis</taxon>
        <taxon>Chytridiomycetes</taxon>
        <taxon>Chytridiales</taxon>
        <taxon>Chytriomycetaceae</taxon>
        <taxon>Rhizoclosmatium</taxon>
    </lineage>
</organism>
<evidence type="ECO:0000259" key="1">
    <source>
        <dbReference type="PROSITE" id="PS50146"/>
    </source>
</evidence>
<dbReference type="InterPro" id="IPR017438">
    <property type="entry name" value="ATP-NAD_kinase_N"/>
</dbReference>
<keyword evidence="3" id="KW-1185">Reference proteome</keyword>
<reference evidence="2 3" key="1">
    <citation type="submission" date="2016-07" db="EMBL/GenBank/DDBJ databases">
        <title>Pervasive Adenine N6-methylation of Active Genes in Fungi.</title>
        <authorList>
            <consortium name="DOE Joint Genome Institute"/>
            <person name="Mondo S.J."/>
            <person name="Dannebaum R.O."/>
            <person name="Kuo R.C."/>
            <person name="Labutti K."/>
            <person name="Haridas S."/>
            <person name="Kuo A."/>
            <person name="Salamov A."/>
            <person name="Ahrendt S.R."/>
            <person name="Lipzen A."/>
            <person name="Sullivan W."/>
            <person name="Andreopoulos W.B."/>
            <person name="Clum A."/>
            <person name="Lindquist E."/>
            <person name="Daum C."/>
            <person name="Ramamoorthy G.K."/>
            <person name="Gryganskyi A."/>
            <person name="Culley D."/>
            <person name="Magnuson J.K."/>
            <person name="James T.Y."/>
            <person name="O'Malley M.A."/>
            <person name="Stajich J.E."/>
            <person name="Spatafora J.W."/>
            <person name="Visel A."/>
            <person name="Grigoriev I.V."/>
        </authorList>
    </citation>
    <scope>NUCLEOTIDE SEQUENCE [LARGE SCALE GENOMIC DNA]</scope>
    <source>
        <strain evidence="2 3">JEL800</strain>
    </source>
</reference>
<gene>
    <name evidence="2" type="ORF">BCR33DRAFT_723915</name>
</gene>
<dbReference type="Pfam" id="PF00781">
    <property type="entry name" value="DAGK_cat"/>
    <property type="match status" value="1"/>
</dbReference>